<protein>
    <submittedName>
        <fullName evidence="1">Uncharacterized protein</fullName>
    </submittedName>
</protein>
<proteinExistence type="predicted"/>
<sequence>MPVIGLEAMV</sequence>
<evidence type="ECO:0000313" key="1">
    <source>
        <dbReference type="EMBL" id="KAJ6645731.1"/>
    </source>
</evidence>
<organism evidence="1 2">
    <name type="scientific">Pseudolycoriella hygida</name>
    <dbReference type="NCBI Taxonomy" id="35572"/>
    <lineage>
        <taxon>Eukaryota</taxon>
        <taxon>Metazoa</taxon>
        <taxon>Ecdysozoa</taxon>
        <taxon>Arthropoda</taxon>
        <taxon>Hexapoda</taxon>
        <taxon>Insecta</taxon>
        <taxon>Pterygota</taxon>
        <taxon>Neoptera</taxon>
        <taxon>Endopterygota</taxon>
        <taxon>Diptera</taxon>
        <taxon>Nematocera</taxon>
        <taxon>Sciaroidea</taxon>
        <taxon>Sciaridae</taxon>
        <taxon>Pseudolycoriella</taxon>
    </lineage>
</organism>
<keyword evidence="2" id="KW-1185">Reference proteome</keyword>
<dbReference type="EMBL" id="WJQU01000001">
    <property type="protein sequence ID" value="KAJ6645731.1"/>
    <property type="molecule type" value="Genomic_DNA"/>
</dbReference>
<reference evidence="1" key="1">
    <citation type="submission" date="2022-07" db="EMBL/GenBank/DDBJ databases">
        <authorList>
            <person name="Trinca V."/>
            <person name="Uliana J.V.C."/>
            <person name="Torres T.T."/>
            <person name="Ward R.J."/>
            <person name="Monesi N."/>
        </authorList>
    </citation>
    <scope>NUCLEOTIDE SEQUENCE</scope>
    <source>
        <strain evidence="1">HSMRA1968</strain>
        <tissue evidence="1">Whole embryos</tissue>
    </source>
</reference>
<gene>
    <name evidence="1" type="ORF">Bhyg_00940</name>
</gene>
<accession>A0A9Q0N8F5</accession>
<dbReference type="Proteomes" id="UP001151699">
    <property type="component" value="Chromosome A"/>
</dbReference>
<name>A0A9Q0N8F5_9DIPT</name>
<comment type="caution">
    <text evidence="1">The sequence shown here is derived from an EMBL/GenBank/DDBJ whole genome shotgun (WGS) entry which is preliminary data.</text>
</comment>
<evidence type="ECO:0000313" key="2">
    <source>
        <dbReference type="Proteomes" id="UP001151699"/>
    </source>
</evidence>